<sequence length="274" mass="31318">MKKLLILNLGILFLFHFPAEAQIFRKLTKKVEEKVEDAVVKNVSDKAANETDKKLNQLWETDFKNASFPVGTEMVDPAEIPEIYSFDWEYTLNMKTAETDMEMTYFLKENSKYVGVQFPKAPQMFTVLDKGNNMTVMYLASDGRNFVTATKFPEPSGTMEGKNENADMEIQKIGKKTIQGYDCQGYRIENENSVFTFYVTDEAGISFNDIFQANQKKIPSGFDPEWLENGEGLMMQMEMENKDEPSKNTVITCTKIEESQFSISKSDYNAPAKD</sequence>
<comment type="caution">
    <text evidence="3">The sequence shown here is derived from an EMBL/GenBank/DDBJ whole genome shotgun (WGS) entry which is preliminary data.</text>
</comment>
<protein>
    <submittedName>
        <fullName evidence="3">DUF4412 domain-containing protein</fullName>
    </submittedName>
</protein>
<dbReference type="Pfam" id="PF14371">
    <property type="entry name" value="DUF4412"/>
    <property type="match status" value="1"/>
</dbReference>
<evidence type="ECO:0000313" key="4">
    <source>
        <dbReference type="Proteomes" id="UP001262889"/>
    </source>
</evidence>
<feature type="domain" description="DUF4412" evidence="2">
    <location>
        <begin position="91"/>
        <end position="244"/>
    </location>
</feature>
<keyword evidence="1" id="KW-0732">Signal</keyword>
<feature type="chain" id="PRO_5046904637" evidence="1">
    <location>
        <begin position="22"/>
        <end position="274"/>
    </location>
</feature>
<dbReference type="Proteomes" id="UP001262889">
    <property type="component" value="Unassembled WGS sequence"/>
</dbReference>
<evidence type="ECO:0000256" key="1">
    <source>
        <dbReference type="SAM" id="SignalP"/>
    </source>
</evidence>
<evidence type="ECO:0000259" key="2">
    <source>
        <dbReference type="Pfam" id="PF14371"/>
    </source>
</evidence>
<keyword evidence="4" id="KW-1185">Reference proteome</keyword>
<name>A0ABU3C8Z7_9FLAO</name>
<gene>
    <name evidence="3" type="ORF">RM553_08205</name>
</gene>
<feature type="signal peptide" evidence="1">
    <location>
        <begin position="1"/>
        <end position="21"/>
    </location>
</feature>
<reference evidence="3 4" key="1">
    <citation type="submission" date="2023-09" db="EMBL/GenBank/DDBJ databases">
        <authorList>
            <person name="Rey-Velasco X."/>
        </authorList>
    </citation>
    <scope>NUCLEOTIDE SEQUENCE [LARGE SCALE GENOMIC DNA]</scope>
    <source>
        <strain evidence="3 4">F363</strain>
    </source>
</reference>
<dbReference type="EMBL" id="JAVRHQ010000008">
    <property type="protein sequence ID" value="MDT0642810.1"/>
    <property type="molecule type" value="Genomic_DNA"/>
</dbReference>
<dbReference type="RefSeq" id="WP_311534441.1">
    <property type="nucleotide sequence ID" value="NZ_JAVRHQ010000008.1"/>
</dbReference>
<accession>A0ABU3C8Z7</accession>
<dbReference type="InterPro" id="IPR025524">
    <property type="entry name" value="DUF4412"/>
</dbReference>
<evidence type="ECO:0000313" key="3">
    <source>
        <dbReference type="EMBL" id="MDT0642810.1"/>
    </source>
</evidence>
<proteinExistence type="predicted"/>
<organism evidence="3 4">
    <name type="scientific">Autumnicola tepida</name>
    <dbReference type="NCBI Taxonomy" id="3075595"/>
    <lineage>
        <taxon>Bacteria</taxon>
        <taxon>Pseudomonadati</taxon>
        <taxon>Bacteroidota</taxon>
        <taxon>Flavobacteriia</taxon>
        <taxon>Flavobacteriales</taxon>
        <taxon>Flavobacteriaceae</taxon>
        <taxon>Autumnicola</taxon>
    </lineage>
</organism>